<organism evidence="1 2">
    <name type="scientific">Araneus ventricosus</name>
    <name type="common">Orbweaver spider</name>
    <name type="synonym">Epeira ventricosa</name>
    <dbReference type="NCBI Taxonomy" id="182803"/>
    <lineage>
        <taxon>Eukaryota</taxon>
        <taxon>Metazoa</taxon>
        <taxon>Ecdysozoa</taxon>
        <taxon>Arthropoda</taxon>
        <taxon>Chelicerata</taxon>
        <taxon>Arachnida</taxon>
        <taxon>Araneae</taxon>
        <taxon>Araneomorphae</taxon>
        <taxon>Entelegynae</taxon>
        <taxon>Araneoidea</taxon>
        <taxon>Araneidae</taxon>
        <taxon>Araneus</taxon>
    </lineage>
</organism>
<reference evidence="1 2" key="1">
    <citation type="journal article" date="2019" name="Sci. Rep.">
        <title>Orb-weaving spider Araneus ventricosus genome elucidates the spidroin gene catalogue.</title>
        <authorList>
            <person name="Kono N."/>
            <person name="Nakamura H."/>
            <person name="Ohtoshi R."/>
            <person name="Moran D.A.P."/>
            <person name="Shinohara A."/>
            <person name="Yoshida Y."/>
            <person name="Fujiwara M."/>
            <person name="Mori M."/>
            <person name="Tomita M."/>
            <person name="Arakawa K."/>
        </authorList>
    </citation>
    <scope>NUCLEOTIDE SEQUENCE [LARGE SCALE GENOMIC DNA]</scope>
</reference>
<evidence type="ECO:0000313" key="1">
    <source>
        <dbReference type="EMBL" id="GBM22378.1"/>
    </source>
</evidence>
<accession>A0A4Y2E2V4</accession>
<dbReference type="AlphaFoldDB" id="A0A4Y2E2V4"/>
<dbReference type="EMBL" id="BGPR01000479">
    <property type="protein sequence ID" value="GBM22378.1"/>
    <property type="molecule type" value="Genomic_DNA"/>
</dbReference>
<keyword evidence="2" id="KW-1185">Reference proteome</keyword>
<sequence>MRAGSQVWQLVTALPGATSNSGGPARVLTVGMARSIIVGHVIFSVAPSTYFRWAAPQVTNRRTSTPIHSKALKPTQHHTYFRYNGQHCSYHRCYPELKRSSFSQQSLSAIIGEFPHNIQLSFLFSKMSSLPLYFFNSQDLCLQHANTAILNPAGRSPSHAKPPIF</sequence>
<protein>
    <submittedName>
        <fullName evidence="1">Uncharacterized protein</fullName>
    </submittedName>
</protein>
<evidence type="ECO:0000313" key="2">
    <source>
        <dbReference type="Proteomes" id="UP000499080"/>
    </source>
</evidence>
<name>A0A4Y2E2V4_ARAVE</name>
<proteinExistence type="predicted"/>
<dbReference type="Proteomes" id="UP000499080">
    <property type="component" value="Unassembled WGS sequence"/>
</dbReference>
<comment type="caution">
    <text evidence="1">The sequence shown here is derived from an EMBL/GenBank/DDBJ whole genome shotgun (WGS) entry which is preliminary data.</text>
</comment>
<gene>
    <name evidence="1" type="ORF">AVEN_166641_1</name>
</gene>